<comment type="similarity">
    <text evidence="1">Belongs to the ATP-dependent AMP-binding enzyme family.</text>
</comment>
<dbReference type="PANTHER" id="PTHR43767:SF11">
    <property type="entry name" value="MEDIUM-CHAIN-FATTY-ACID--COA LIGASE"/>
    <property type="match status" value="1"/>
</dbReference>
<name>A0A917PCE0_9MICO</name>
<dbReference type="CDD" id="cd12119">
    <property type="entry name" value="ttLC_FACS_AlkK_like"/>
    <property type="match status" value="1"/>
</dbReference>
<dbReference type="RefSeq" id="WP_229662071.1">
    <property type="nucleotide sequence ID" value="NZ_BAABFW010000003.1"/>
</dbReference>
<dbReference type="SUPFAM" id="SSF56801">
    <property type="entry name" value="Acetyl-CoA synthetase-like"/>
    <property type="match status" value="1"/>
</dbReference>
<dbReference type="InterPro" id="IPR025110">
    <property type="entry name" value="AMP-bd_C"/>
</dbReference>
<dbReference type="Pfam" id="PF00501">
    <property type="entry name" value="AMP-binding"/>
    <property type="match status" value="1"/>
</dbReference>
<dbReference type="Gene3D" id="3.30.300.30">
    <property type="match status" value="1"/>
</dbReference>
<feature type="domain" description="AMP-binding enzyme C-terminal" evidence="4">
    <location>
        <begin position="451"/>
        <end position="523"/>
    </location>
</feature>
<dbReference type="InterPro" id="IPR020845">
    <property type="entry name" value="AMP-binding_CS"/>
</dbReference>
<evidence type="ECO:0000313" key="6">
    <source>
        <dbReference type="Proteomes" id="UP000636956"/>
    </source>
</evidence>
<feature type="domain" description="AMP-dependent synthetase/ligase" evidence="3">
    <location>
        <begin position="24"/>
        <end position="401"/>
    </location>
</feature>
<dbReference type="EMBL" id="BMMD01000002">
    <property type="protein sequence ID" value="GGJ70822.1"/>
    <property type="molecule type" value="Genomic_DNA"/>
</dbReference>
<dbReference type="PANTHER" id="PTHR43767">
    <property type="entry name" value="LONG-CHAIN-FATTY-ACID--COA LIGASE"/>
    <property type="match status" value="1"/>
</dbReference>
<keyword evidence="6" id="KW-1185">Reference proteome</keyword>
<dbReference type="InterPro" id="IPR042099">
    <property type="entry name" value="ANL_N_sf"/>
</dbReference>
<evidence type="ECO:0000256" key="1">
    <source>
        <dbReference type="ARBA" id="ARBA00006432"/>
    </source>
</evidence>
<dbReference type="NCBIfam" id="NF004837">
    <property type="entry name" value="PRK06187.1"/>
    <property type="match status" value="1"/>
</dbReference>
<evidence type="ECO:0000259" key="3">
    <source>
        <dbReference type="Pfam" id="PF00501"/>
    </source>
</evidence>
<sequence length="534" mass="59249">MRGQMMDVPLQIKSLLWRAERLYGHKEIITRTESGFRHRTYAEFGGRVRRLANALRTLGIQPGDRVGTLAWNNDRHLEAYFAVPCMGAVLHTINLRLPAEQIGYIIQHADDEVLLVGPDMLPVLEGLRDQLGRVRAILVLSDDDPPETTLTLPVVGYEAALAAEKEEYDFPDLDENTAAGMCYTSGTTGHPKGVVYSHRSHTLHALTLGTTGSIGVDERERYMLVTPMSHVNSWGMPYGCVLYGATIVLPGDHPVGVDYLETIEHGRPTFFSGAVTVGMLIRETLQHSDRSWDVSSLKTLWLGGQAPPVSEMRWWKENHGIDVVQAWGMTEASPLLTFCGLASQYGDLPAEDAYEVLGRQGQPLPLVDIALVDDEGVEQPWDGAHSGEVRVRSPWVASTYYDDARSAETFRDGWFYSGDIGRMTADGYLILVDRSKDLIKSGGEWISSVDLENHLMAHPAVKEAAVVAAPDPKWLERPVAFVVTQAAVTTAELAAHLRAKFPSFWVPDRFEFIDAVPKTGVGKFDKKLLRRDYV</sequence>
<accession>A0A917PCE0</accession>
<proteinExistence type="inferred from homology"/>
<dbReference type="PROSITE" id="PS00455">
    <property type="entry name" value="AMP_BINDING"/>
    <property type="match status" value="1"/>
</dbReference>
<dbReference type="AlphaFoldDB" id="A0A917PCE0"/>
<dbReference type="Pfam" id="PF13193">
    <property type="entry name" value="AMP-binding_C"/>
    <property type="match status" value="1"/>
</dbReference>
<dbReference type="InterPro" id="IPR000873">
    <property type="entry name" value="AMP-dep_synth/lig_dom"/>
</dbReference>
<protein>
    <submittedName>
        <fullName evidence="5">Long-chain-fatty-acid--CoA ligase</fullName>
    </submittedName>
</protein>
<evidence type="ECO:0000256" key="2">
    <source>
        <dbReference type="ARBA" id="ARBA00022598"/>
    </source>
</evidence>
<dbReference type="FunFam" id="3.30.300.30:FF:000008">
    <property type="entry name" value="2,3-dihydroxybenzoate-AMP ligase"/>
    <property type="match status" value="1"/>
</dbReference>
<dbReference type="InterPro" id="IPR045851">
    <property type="entry name" value="AMP-bd_C_sf"/>
</dbReference>
<evidence type="ECO:0000259" key="4">
    <source>
        <dbReference type="Pfam" id="PF13193"/>
    </source>
</evidence>
<dbReference type="Gene3D" id="3.40.50.12780">
    <property type="entry name" value="N-terminal domain of ligase-like"/>
    <property type="match status" value="1"/>
</dbReference>
<organism evidence="5 6">
    <name type="scientific">Agromyces bauzanensis</name>
    <dbReference type="NCBI Taxonomy" id="1308924"/>
    <lineage>
        <taxon>Bacteria</taxon>
        <taxon>Bacillati</taxon>
        <taxon>Actinomycetota</taxon>
        <taxon>Actinomycetes</taxon>
        <taxon>Micrococcales</taxon>
        <taxon>Microbacteriaceae</taxon>
        <taxon>Agromyces</taxon>
    </lineage>
</organism>
<evidence type="ECO:0000313" key="5">
    <source>
        <dbReference type="EMBL" id="GGJ70822.1"/>
    </source>
</evidence>
<dbReference type="InterPro" id="IPR050237">
    <property type="entry name" value="ATP-dep_AMP-bd_enzyme"/>
</dbReference>
<dbReference type="GO" id="GO:0016877">
    <property type="term" value="F:ligase activity, forming carbon-sulfur bonds"/>
    <property type="evidence" value="ECO:0007669"/>
    <property type="project" value="UniProtKB-ARBA"/>
</dbReference>
<dbReference type="Proteomes" id="UP000636956">
    <property type="component" value="Unassembled WGS sequence"/>
</dbReference>
<comment type="caution">
    <text evidence="5">The sequence shown here is derived from an EMBL/GenBank/DDBJ whole genome shotgun (WGS) entry which is preliminary data.</text>
</comment>
<keyword evidence="2 5" id="KW-0436">Ligase</keyword>
<reference evidence="5" key="2">
    <citation type="submission" date="2020-09" db="EMBL/GenBank/DDBJ databases">
        <authorList>
            <person name="Sun Q."/>
            <person name="Zhou Y."/>
        </authorList>
    </citation>
    <scope>NUCLEOTIDE SEQUENCE</scope>
    <source>
        <strain evidence="5">CGMCC 1.8984</strain>
    </source>
</reference>
<gene>
    <name evidence="5" type="primary">alkK</name>
    <name evidence="5" type="ORF">GCM10011372_05900</name>
</gene>
<reference evidence="5" key="1">
    <citation type="journal article" date="2014" name="Int. J. Syst. Evol. Microbiol.">
        <title>Complete genome sequence of Corynebacterium casei LMG S-19264T (=DSM 44701T), isolated from a smear-ripened cheese.</title>
        <authorList>
            <consortium name="US DOE Joint Genome Institute (JGI-PGF)"/>
            <person name="Walter F."/>
            <person name="Albersmeier A."/>
            <person name="Kalinowski J."/>
            <person name="Ruckert C."/>
        </authorList>
    </citation>
    <scope>NUCLEOTIDE SEQUENCE</scope>
    <source>
        <strain evidence="5">CGMCC 1.8984</strain>
    </source>
</reference>